<keyword evidence="3" id="KW-1185">Reference proteome</keyword>
<sequence>MSTPISIPKQQPHRQVLSEKEKASEFPESEGPYFAYTEVFENDLYFSAISTGSSKFVRVGRGGLPSFSFLISKYRASHKIEIDVVSVDLKDILCHVLNLSLAPDTEMLLPLTEILLHYDDLRDFLSSLSRKNPDHESTKELRLLMEDAVLERSLYSGFDINMWCRHNVLSSTLLRDIHLRNMDLGIMDIEECFSLGDITPGETNKYLADQHTRIEKLARKGNLGLLREYCEPLLRSRDIKIVFNATLLSQLLDKEFVQIYKYILELVERTRPVARTTPNLVHPDVTYHPLCVAIRLGHYRTVQTFVETEHQNFEGYIEEAPGDKDRIFDPLLAAVLWARSDIARLLIRNGAIYFSRLPQAYELAAQMELSDVLQALVPLHKPATLALGHMNDKYPAPKDHRLSSPARQAPNRTSFLPSPPGSNSSISGISSGLHGPRIDLQSDNSSTINCETTTIRELQAPSSTAPVHSVPPKDHSITNQIPSPPSTPRPNHEFSDNVSAEAPHNAHYPSKLVDYTDSYQLRYDLGRGFQLRLRRLCRRIDKLCDQYPDSLDFEDIRKQCANPNTVVQPGLSFLRNIMRNRAPSTLIPLLQALLVADALICKVPGRLKEREKEFTNDLRRWKTLVLQQEGDLDLFDKVVCAAWKIDVVPSDSSTVGEDSLQGFSNLVEGLVSHAAIKPPAPKPYGTRLRVVQRHFKDYGKDPQFNGQANRVIPTHVDNMGPSSEVVDPKVVLLLNSVAFNLLFTTSSSIQDIEDNRSLQPFLGTPASIDRSFMIVEDYLSFDSKVWGSHDSGIGMEISEEILNANDQGRAPRWCFPGSEDRNAEPVGNVDGDSDISIAAEERTANMLRDYPLTGLAGDVPGQASDFFPEFADLNTKPLNTVDKHSDSTISDEDQAMDTQCDSPPANMTGGAPNEACSHSGQAMNMSCDYPPTNITDGATSQAPNHFPGPACQNAEPLDTFNSITGDAPGSIAP</sequence>
<feature type="region of interest" description="Disordered" evidence="1">
    <location>
        <begin position="390"/>
        <end position="503"/>
    </location>
</feature>
<proteinExistence type="predicted"/>
<evidence type="ECO:0000313" key="2">
    <source>
        <dbReference type="EMBL" id="KAF4451863.1"/>
    </source>
</evidence>
<dbReference type="EMBL" id="JAADJG010000208">
    <property type="protein sequence ID" value="KAF4451863.1"/>
    <property type="molecule type" value="Genomic_DNA"/>
</dbReference>
<feature type="compositionally biased region" description="Low complexity" evidence="1">
    <location>
        <begin position="421"/>
        <end position="432"/>
    </location>
</feature>
<dbReference type="AlphaFoldDB" id="A0A8H4NZV8"/>
<accession>A0A8H4NZV8</accession>
<dbReference type="Proteomes" id="UP000605986">
    <property type="component" value="Unassembled WGS sequence"/>
</dbReference>
<evidence type="ECO:0000256" key="1">
    <source>
        <dbReference type="SAM" id="MobiDB-lite"/>
    </source>
</evidence>
<feature type="region of interest" description="Disordered" evidence="1">
    <location>
        <begin position="1"/>
        <end position="25"/>
    </location>
</feature>
<reference evidence="2" key="1">
    <citation type="submission" date="2020-01" db="EMBL/GenBank/DDBJ databases">
        <title>Identification and distribution of gene clusters putatively required for synthesis of sphingolipid metabolism inhibitors in phylogenetically diverse species of the filamentous fungus Fusarium.</title>
        <authorList>
            <person name="Kim H.-S."/>
            <person name="Busman M."/>
            <person name="Brown D.W."/>
            <person name="Divon H."/>
            <person name="Uhlig S."/>
            <person name="Proctor R.H."/>
        </authorList>
    </citation>
    <scope>NUCLEOTIDE SEQUENCE</scope>
    <source>
        <strain evidence="2">NRRL 53441</strain>
    </source>
</reference>
<comment type="caution">
    <text evidence="2">The sequence shown here is derived from an EMBL/GenBank/DDBJ whole genome shotgun (WGS) entry which is preliminary data.</text>
</comment>
<feature type="compositionally biased region" description="Polar residues" evidence="1">
    <location>
        <begin position="441"/>
        <end position="466"/>
    </location>
</feature>
<organism evidence="2 3">
    <name type="scientific">Fusarium austroafricanum</name>
    <dbReference type="NCBI Taxonomy" id="2364996"/>
    <lineage>
        <taxon>Eukaryota</taxon>
        <taxon>Fungi</taxon>
        <taxon>Dikarya</taxon>
        <taxon>Ascomycota</taxon>
        <taxon>Pezizomycotina</taxon>
        <taxon>Sordariomycetes</taxon>
        <taxon>Hypocreomycetidae</taxon>
        <taxon>Hypocreales</taxon>
        <taxon>Nectriaceae</taxon>
        <taxon>Fusarium</taxon>
        <taxon>Fusarium concolor species complex</taxon>
    </lineage>
</organism>
<gene>
    <name evidence="2" type="ORF">F53441_5182</name>
</gene>
<protein>
    <submittedName>
        <fullName evidence="2">Uncharacterized protein</fullName>
    </submittedName>
</protein>
<evidence type="ECO:0000313" key="3">
    <source>
        <dbReference type="Proteomes" id="UP000605986"/>
    </source>
</evidence>
<dbReference type="OrthoDB" id="4846939at2759"/>
<feature type="compositionally biased region" description="Basic and acidic residues" evidence="1">
    <location>
        <begin position="16"/>
        <end position="25"/>
    </location>
</feature>
<name>A0A8H4NZV8_9HYPO</name>
<feature type="compositionally biased region" description="Basic and acidic residues" evidence="1">
    <location>
        <begin position="390"/>
        <end position="402"/>
    </location>
</feature>